<dbReference type="PRINTS" id="PR00338">
    <property type="entry name" value="NUSGTNSCPFCT"/>
</dbReference>
<accession>A0A0B7GX15</accession>
<dbReference type="PANTHER" id="PTHR30265:SF2">
    <property type="entry name" value="TRANSCRIPTION TERMINATION_ANTITERMINATION PROTEIN NUSG"/>
    <property type="match status" value="1"/>
</dbReference>
<keyword evidence="4 5" id="KW-0804">Transcription</keyword>
<comment type="similarity">
    <text evidence="5 7">Belongs to the NusG family.</text>
</comment>
<dbReference type="SMART" id="SM00739">
    <property type="entry name" value="KOW"/>
    <property type="match status" value="1"/>
</dbReference>
<dbReference type="Gene3D" id="2.30.30.30">
    <property type="match status" value="1"/>
</dbReference>
<dbReference type="GO" id="GO:0006353">
    <property type="term" value="P:DNA-templated transcription termination"/>
    <property type="evidence" value="ECO:0007669"/>
    <property type="project" value="UniProtKB-UniRule"/>
</dbReference>
<evidence type="ECO:0000256" key="2">
    <source>
        <dbReference type="ARBA" id="ARBA00022814"/>
    </source>
</evidence>
<evidence type="ECO:0000256" key="7">
    <source>
        <dbReference type="RuleBase" id="RU000538"/>
    </source>
</evidence>
<evidence type="ECO:0000256" key="4">
    <source>
        <dbReference type="ARBA" id="ARBA00023163"/>
    </source>
</evidence>
<dbReference type="InterPro" id="IPR005824">
    <property type="entry name" value="KOW"/>
</dbReference>
<evidence type="ECO:0000256" key="1">
    <source>
        <dbReference type="ARBA" id="ARBA00022472"/>
    </source>
</evidence>
<evidence type="ECO:0000313" key="13">
    <source>
        <dbReference type="Proteomes" id="UP000323594"/>
    </source>
</evidence>
<name>A0A0B7GX15_TREPH</name>
<dbReference type="InterPro" id="IPR047050">
    <property type="entry name" value="NGN"/>
</dbReference>
<dbReference type="HAMAP" id="MF_00948">
    <property type="entry name" value="NusG"/>
    <property type="match status" value="1"/>
</dbReference>
<dbReference type="EMBL" id="CDNC01000023">
    <property type="protein sequence ID" value="CEM62112.1"/>
    <property type="molecule type" value="Genomic_DNA"/>
</dbReference>
<feature type="domain" description="NusG-like N-terminal" evidence="8">
    <location>
        <begin position="2"/>
        <end position="117"/>
    </location>
</feature>
<evidence type="ECO:0000259" key="9">
    <source>
        <dbReference type="SMART" id="SM00739"/>
    </source>
</evidence>
<dbReference type="Pfam" id="PF00467">
    <property type="entry name" value="KOW"/>
    <property type="match status" value="1"/>
</dbReference>
<dbReference type="Proteomes" id="UP000042527">
    <property type="component" value="Unassembled WGS sequence"/>
</dbReference>
<dbReference type="OrthoDB" id="9809075at2"/>
<evidence type="ECO:0000256" key="3">
    <source>
        <dbReference type="ARBA" id="ARBA00023015"/>
    </source>
</evidence>
<keyword evidence="1 5" id="KW-0806">Transcription termination</keyword>
<keyword evidence="2 5" id="KW-0889">Transcription antitermination</keyword>
<reference evidence="12" key="2">
    <citation type="submission" date="2015-01" db="EMBL/GenBank/DDBJ databases">
        <authorList>
            <person name="Manzoor Shahid"/>
            <person name="Zubair Saima"/>
        </authorList>
    </citation>
    <scope>NUCLEOTIDE SEQUENCE [LARGE SCALE GENOMIC DNA]</scope>
    <source>
        <strain evidence="12">V1</strain>
    </source>
</reference>
<dbReference type="GO" id="GO:0031564">
    <property type="term" value="P:transcription antitermination"/>
    <property type="evidence" value="ECO:0007669"/>
    <property type="project" value="UniProtKB-UniRule"/>
</dbReference>
<dbReference type="InterPro" id="IPR043425">
    <property type="entry name" value="NusG-like"/>
</dbReference>
<dbReference type="NCBIfam" id="TIGR00922">
    <property type="entry name" value="nusG"/>
    <property type="match status" value="1"/>
</dbReference>
<comment type="function">
    <text evidence="5 7">Participates in transcription elongation, termination and antitermination.</text>
</comment>
<dbReference type="Proteomes" id="UP000323594">
    <property type="component" value="Chromosome"/>
</dbReference>
<dbReference type="CDD" id="cd06091">
    <property type="entry name" value="KOW_NusG"/>
    <property type="match status" value="1"/>
</dbReference>
<feature type="domain" description="KOW" evidence="9">
    <location>
        <begin position="131"/>
        <end position="158"/>
    </location>
</feature>
<dbReference type="GO" id="GO:0006354">
    <property type="term" value="P:DNA-templated transcription elongation"/>
    <property type="evidence" value="ECO:0007669"/>
    <property type="project" value="UniProtKB-UniRule"/>
</dbReference>
<keyword evidence="12" id="KW-1185">Reference proteome</keyword>
<sequence length="185" mass="20773">MAKEWYILHTFSGYENKIERTIRTLISNGEIPQDVIFDIKIPEEVLTEIKDGKKKTVKRKFLPGYLLVEMDLPEMDWKAVCNSVRRIHGVTGFLGTGGNAKPQPVSAAEAKSILQKTGEIKGDKTARFARTFTVGQQVKIIDGPFATFSGEVEEVMADRNKLRVMVTIFGRTTPVELEMLQVEAI</sequence>
<dbReference type="InterPro" id="IPR006645">
    <property type="entry name" value="NGN-like_dom"/>
</dbReference>
<dbReference type="PANTHER" id="PTHR30265">
    <property type="entry name" value="RHO-INTERACTING TRANSCRIPTION TERMINATION FACTOR NUSG"/>
    <property type="match status" value="1"/>
</dbReference>
<evidence type="ECO:0000256" key="5">
    <source>
        <dbReference type="HAMAP-Rule" id="MF_00948"/>
    </source>
</evidence>
<organism evidence="10 12">
    <name type="scientific">Treponema phagedenis</name>
    <dbReference type="NCBI Taxonomy" id="162"/>
    <lineage>
        <taxon>Bacteria</taxon>
        <taxon>Pseudomonadati</taxon>
        <taxon>Spirochaetota</taxon>
        <taxon>Spirochaetia</taxon>
        <taxon>Spirochaetales</taxon>
        <taxon>Treponemataceae</taxon>
        <taxon>Treponema</taxon>
    </lineage>
</organism>
<dbReference type="InterPro" id="IPR036735">
    <property type="entry name" value="NGN_dom_sf"/>
</dbReference>
<keyword evidence="3 5" id="KW-0805">Transcription regulation</keyword>
<reference evidence="10" key="1">
    <citation type="submission" date="2015-01" db="EMBL/GenBank/DDBJ databases">
        <authorList>
            <person name="Xiang T."/>
            <person name="Song Y."/>
            <person name="Huang L."/>
            <person name="Wang B."/>
            <person name="Wu P."/>
        </authorList>
    </citation>
    <scope>NUCLEOTIDE SEQUENCE [LARGE SCALE GENOMIC DNA]</scope>
    <source>
        <strain evidence="10">V1</strain>
    </source>
</reference>
<dbReference type="InterPro" id="IPR008991">
    <property type="entry name" value="Translation_prot_SH3-like_sf"/>
</dbReference>
<protein>
    <recommendedName>
        <fullName evidence="5 6">Transcription termination/antitermination protein NusG</fullName>
    </recommendedName>
</protein>
<evidence type="ECO:0000313" key="12">
    <source>
        <dbReference type="Proteomes" id="UP000042527"/>
    </source>
</evidence>
<dbReference type="SMART" id="SM00738">
    <property type="entry name" value="NGN"/>
    <property type="match status" value="1"/>
</dbReference>
<reference evidence="11 13" key="3">
    <citation type="submission" date="2019-08" db="EMBL/GenBank/DDBJ databases">
        <authorList>
            <person name="Kuhnert P."/>
        </authorList>
    </citation>
    <scope>NUCLEOTIDE SEQUENCE [LARGE SCALE GENOMIC DNA]</scope>
    <source>
        <strain evidence="11 13">B36.5</strain>
    </source>
</reference>
<gene>
    <name evidence="5 10" type="primary">nusG</name>
    <name evidence="11" type="ORF">FUT82_10615</name>
    <name evidence="10" type="ORF">TPHV1_30007</name>
</gene>
<dbReference type="GO" id="GO:0032784">
    <property type="term" value="P:regulation of DNA-templated transcription elongation"/>
    <property type="evidence" value="ECO:0007669"/>
    <property type="project" value="InterPro"/>
</dbReference>
<dbReference type="Gene3D" id="3.30.70.940">
    <property type="entry name" value="NusG, N-terminal domain"/>
    <property type="match status" value="1"/>
</dbReference>
<dbReference type="EMBL" id="CP042817">
    <property type="protein sequence ID" value="QEJ98405.1"/>
    <property type="molecule type" value="Genomic_DNA"/>
</dbReference>
<dbReference type="FunFam" id="2.30.30.30:FF:000002">
    <property type="entry name" value="Transcription termination/antitermination factor NusG"/>
    <property type="match status" value="1"/>
</dbReference>
<dbReference type="SUPFAM" id="SSF50104">
    <property type="entry name" value="Translation proteins SH3-like domain"/>
    <property type="match status" value="1"/>
</dbReference>
<dbReference type="CDD" id="cd09891">
    <property type="entry name" value="NGN_Bact_1"/>
    <property type="match status" value="1"/>
</dbReference>
<evidence type="ECO:0000313" key="10">
    <source>
        <dbReference type="EMBL" id="CEM62112.1"/>
    </source>
</evidence>
<evidence type="ECO:0000256" key="6">
    <source>
        <dbReference type="NCBIfam" id="TIGR00922"/>
    </source>
</evidence>
<dbReference type="SUPFAM" id="SSF82679">
    <property type="entry name" value="N-utilization substance G protein NusG, N-terminal domain"/>
    <property type="match status" value="1"/>
</dbReference>
<dbReference type="AlphaFoldDB" id="A0A0B7GX15"/>
<dbReference type="InterPro" id="IPR001062">
    <property type="entry name" value="Transcrpt_antiterm_NusG"/>
</dbReference>
<evidence type="ECO:0000313" key="11">
    <source>
        <dbReference type="EMBL" id="QEJ98405.1"/>
    </source>
</evidence>
<evidence type="ECO:0000259" key="8">
    <source>
        <dbReference type="SMART" id="SM00738"/>
    </source>
</evidence>
<dbReference type="Pfam" id="PF02357">
    <property type="entry name" value="NusG"/>
    <property type="match status" value="1"/>
</dbReference>
<dbReference type="InterPro" id="IPR015869">
    <property type="entry name" value="Transcrpt_antiterm_NusG_bac_CS"/>
</dbReference>
<dbReference type="PROSITE" id="PS01014">
    <property type="entry name" value="NUSG"/>
    <property type="match status" value="1"/>
</dbReference>
<dbReference type="InterPro" id="IPR014722">
    <property type="entry name" value="Rib_uL2_dom2"/>
</dbReference>
<dbReference type="GeneID" id="57753428"/>
<proteinExistence type="inferred from homology"/>
<dbReference type="GO" id="GO:0005829">
    <property type="term" value="C:cytosol"/>
    <property type="evidence" value="ECO:0007669"/>
    <property type="project" value="TreeGrafter"/>
</dbReference>
<dbReference type="RefSeq" id="WP_002698388.1">
    <property type="nucleotide sequence ID" value="NZ_CDNC01000023.1"/>
</dbReference>